<evidence type="ECO:0000313" key="2">
    <source>
        <dbReference type="Proteomes" id="UP000651452"/>
    </source>
</evidence>
<keyword evidence="2" id="KW-1185">Reference proteome</keyword>
<gene>
    <name evidence="1" type="ORF">EKO04_009144</name>
</gene>
<reference evidence="1" key="2">
    <citation type="submission" date="2020-09" db="EMBL/GenBank/DDBJ databases">
        <title>Reference genome assembly for Australian Ascochyta lentis isolate Al4.</title>
        <authorList>
            <person name="Lee R.C."/>
            <person name="Farfan-Caceres L.M."/>
            <person name="Debler J.W."/>
            <person name="Williams A.H."/>
            <person name="Henares B.M."/>
        </authorList>
    </citation>
    <scope>NUCLEOTIDE SEQUENCE</scope>
    <source>
        <strain evidence="1">Al4</strain>
    </source>
</reference>
<dbReference type="AlphaFoldDB" id="A0A8H7IV09"/>
<dbReference type="OrthoDB" id="3706093at2759"/>
<name>A0A8H7IV09_9PLEO</name>
<reference evidence="1" key="1">
    <citation type="submission" date="2018-12" db="EMBL/GenBank/DDBJ databases">
        <authorList>
            <person name="Syme R.A."/>
            <person name="Farfan-Caceres L."/>
            <person name="Lichtenzveig J."/>
        </authorList>
    </citation>
    <scope>NUCLEOTIDE SEQUENCE</scope>
    <source>
        <strain evidence="1">Al4</strain>
    </source>
</reference>
<organism evidence="1 2">
    <name type="scientific">Ascochyta lentis</name>
    <dbReference type="NCBI Taxonomy" id="205686"/>
    <lineage>
        <taxon>Eukaryota</taxon>
        <taxon>Fungi</taxon>
        <taxon>Dikarya</taxon>
        <taxon>Ascomycota</taxon>
        <taxon>Pezizomycotina</taxon>
        <taxon>Dothideomycetes</taxon>
        <taxon>Pleosporomycetidae</taxon>
        <taxon>Pleosporales</taxon>
        <taxon>Pleosporineae</taxon>
        <taxon>Didymellaceae</taxon>
        <taxon>Ascochyta</taxon>
    </lineage>
</organism>
<proteinExistence type="predicted"/>
<sequence length="82" mass="9111">MGFNIIDVKAPKNDIDWTKVKDNKVDIVSGIGKVVEWRKSEVTVIEGEDGNKKHTAAPDDGILEVQSGWKLYIVGGKFVIRD</sequence>
<evidence type="ECO:0000313" key="1">
    <source>
        <dbReference type="EMBL" id="KAF9692719.1"/>
    </source>
</evidence>
<comment type="caution">
    <text evidence="1">The sequence shown here is derived from an EMBL/GenBank/DDBJ whole genome shotgun (WGS) entry which is preliminary data.</text>
</comment>
<accession>A0A8H7IV09</accession>
<dbReference type="EMBL" id="RZGK01000017">
    <property type="protein sequence ID" value="KAF9692719.1"/>
    <property type="molecule type" value="Genomic_DNA"/>
</dbReference>
<dbReference type="Proteomes" id="UP000651452">
    <property type="component" value="Unassembled WGS sequence"/>
</dbReference>
<protein>
    <submittedName>
        <fullName evidence="1">Uncharacterized protein</fullName>
    </submittedName>
</protein>